<comment type="caution">
    <text evidence="2">The sequence shown here is derived from an EMBL/GenBank/DDBJ whole genome shotgun (WGS) entry which is preliminary data.</text>
</comment>
<feature type="compositionally biased region" description="Basic and acidic residues" evidence="1">
    <location>
        <begin position="236"/>
        <end position="249"/>
    </location>
</feature>
<organism evidence="2 3">
    <name type="scientific">Tanacetum coccineum</name>
    <dbReference type="NCBI Taxonomy" id="301880"/>
    <lineage>
        <taxon>Eukaryota</taxon>
        <taxon>Viridiplantae</taxon>
        <taxon>Streptophyta</taxon>
        <taxon>Embryophyta</taxon>
        <taxon>Tracheophyta</taxon>
        <taxon>Spermatophyta</taxon>
        <taxon>Magnoliopsida</taxon>
        <taxon>eudicotyledons</taxon>
        <taxon>Gunneridae</taxon>
        <taxon>Pentapetalae</taxon>
        <taxon>asterids</taxon>
        <taxon>campanulids</taxon>
        <taxon>Asterales</taxon>
        <taxon>Asteraceae</taxon>
        <taxon>Asteroideae</taxon>
        <taxon>Anthemideae</taxon>
        <taxon>Anthemidinae</taxon>
        <taxon>Tanacetum</taxon>
    </lineage>
</organism>
<evidence type="ECO:0000313" key="2">
    <source>
        <dbReference type="EMBL" id="GJT34936.1"/>
    </source>
</evidence>
<dbReference type="EMBL" id="BQNB010015008">
    <property type="protein sequence ID" value="GJT34936.1"/>
    <property type="molecule type" value="Genomic_DNA"/>
</dbReference>
<sequence length="308" mass="33765">MMVGGYKLPQSSGPLVKVGDEVVHKELGNRMERVATTASSFEAEQDNATTRSTDDGEVEITASIDGQVKTITEASLRRHLKLEDSDGITSLPNTEIFEQLALMGISSLPSVIPQTHQSHQSSPLKDITRQAAEIPKAVVPCIRPLLGPLIHLSQEFTYLEVMRASLQQNELIGLVTKLTDRVEVLENDMQQTKKVYSSALTKLILSVKKLEKQVKTNKAWRSARIVISEDEDAEEDSSKQGRKISEINKDPTISLVQPEQDMEYDFDVSTAEGFTTTGVPVTTNGIEISAANISVSTASMIMKFSTAC</sequence>
<evidence type="ECO:0000313" key="3">
    <source>
        <dbReference type="Proteomes" id="UP001151760"/>
    </source>
</evidence>
<name>A0ABQ5D9K0_9ASTR</name>
<proteinExistence type="predicted"/>
<protein>
    <submittedName>
        <fullName evidence="2">Uncharacterized protein</fullName>
    </submittedName>
</protein>
<gene>
    <name evidence="2" type="ORF">Tco_0925355</name>
</gene>
<keyword evidence="3" id="KW-1185">Reference proteome</keyword>
<accession>A0ABQ5D9K0</accession>
<dbReference type="Proteomes" id="UP001151760">
    <property type="component" value="Unassembled WGS sequence"/>
</dbReference>
<evidence type="ECO:0000256" key="1">
    <source>
        <dbReference type="SAM" id="MobiDB-lite"/>
    </source>
</evidence>
<reference evidence="2" key="2">
    <citation type="submission" date="2022-01" db="EMBL/GenBank/DDBJ databases">
        <authorList>
            <person name="Yamashiro T."/>
            <person name="Shiraishi A."/>
            <person name="Satake H."/>
            <person name="Nakayama K."/>
        </authorList>
    </citation>
    <scope>NUCLEOTIDE SEQUENCE</scope>
</reference>
<feature type="region of interest" description="Disordered" evidence="1">
    <location>
        <begin position="230"/>
        <end position="251"/>
    </location>
</feature>
<reference evidence="2" key="1">
    <citation type="journal article" date="2022" name="Int. J. Mol. Sci.">
        <title>Draft Genome of Tanacetum Coccineum: Genomic Comparison of Closely Related Tanacetum-Family Plants.</title>
        <authorList>
            <person name="Yamashiro T."/>
            <person name="Shiraishi A."/>
            <person name="Nakayama K."/>
            <person name="Satake H."/>
        </authorList>
    </citation>
    <scope>NUCLEOTIDE SEQUENCE</scope>
</reference>